<keyword evidence="2" id="KW-1185">Reference proteome</keyword>
<reference evidence="1" key="1">
    <citation type="submission" date="2022-10" db="EMBL/GenBank/DDBJ databases">
        <title>Comparative genomic analysis of Cohnella hashimotonis sp. nov., isolated from the International Space Station.</title>
        <authorList>
            <person name="Simpson A."/>
            <person name="Venkateswaran K."/>
        </authorList>
    </citation>
    <scope>NUCLEOTIDE SEQUENCE</scope>
    <source>
        <strain evidence="1">DSM 28161</strain>
    </source>
</reference>
<proteinExistence type="predicted"/>
<name>A0A9X4KSM6_9BACL</name>
<protein>
    <submittedName>
        <fullName evidence="1">Uncharacterized protein</fullName>
    </submittedName>
</protein>
<evidence type="ECO:0000313" key="1">
    <source>
        <dbReference type="EMBL" id="MDG0809506.1"/>
    </source>
</evidence>
<sequence length="79" mass="8316">MPFSSRTNTYPRSPTVNCFICSLNPFSPTIAPTTPEPSGTVLAMTTIISPFEADTIGLETTAAPGCSIASLYQSRSRGS</sequence>
<dbReference type="EMBL" id="JAPDIA010000003">
    <property type="protein sequence ID" value="MDG0809506.1"/>
    <property type="molecule type" value="Genomic_DNA"/>
</dbReference>
<comment type="caution">
    <text evidence="1">The sequence shown here is derived from an EMBL/GenBank/DDBJ whole genome shotgun (WGS) entry which is preliminary data.</text>
</comment>
<organism evidence="1 2">
    <name type="scientific">Cohnella rhizosphaerae</name>
    <dbReference type="NCBI Taxonomy" id="1457232"/>
    <lineage>
        <taxon>Bacteria</taxon>
        <taxon>Bacillati</taxon>
        <taxon>Bacillota</taxon>
        <taxon>Bacilli</taxon>
        <taxon>Bacillales</taxon>
        <taxon>Paenibacillaceae</taxon>
        <taxon>Cohnella</taxon>
    </lineage>
</organism>
<dbReference type="Proteomes" id="UP001153404">
    <property type="component" value="Unassembled WGS sequence"/>
</dbReference>
<dbReference type="AlphaFoldDB" id="A0A9X4KSM6"/>
<gene>
    <name evidence="1" type="ORF">OMP40_09220</name>
</gene>
<accession>A0A9X4KSM6</accession>
<evidence type="ECO:0000313" key="2">
    <source>
        <dbReference type="Proteomes" id="UP001153404"/>
    </source>
</evidence>